<evidence type="ECO:0000256" key="1">
    <source>
        <dbReference type="ARBA" id="ARBA00007301"/>
    </source>
</evidence>
<evidence type="ECO:0000256" key="2">
    <source>
        <dbReference type="ARBA" id="ARBA00011738"/>
    </source>
</evidence>
<name>A0A4R3V2N1_9BURK</name>
<feature type="domain" description="Pyridoxamine 5'-phosphate oxidase N-terminal" evidence="10">
    <location>
        <begin position="32"/>
        <end position="146"/>
    </location>
</feature>
<evidence type="ECO:0000256" key="3">
    <source>
        <dbReference type="ARBA" id="ARBA00022630"/>
    </source>
</evidence>
<feature type="binding site" evidence="7 8">
    <location>
        <position position="126"/>
    </location>
    <ligand>
        <name>substrate</name>
    </ligand>
</feature>
<organism evidence="12 13">
    <name type="scientific">Paracandidimonas soli</name>
    <dbReference type="NCBI Taxonomy" id="1917182"/>
    <lineage>
        <taxon>Bacteria</taxon>
        <taxon>Pseudomonadati</taxon>
        <taxon>Pseudomonadota</taxon>
        <taxon>Betaproteobacteria</taxon>
        <taxon>Burkholderiales</taxon>
        <taxon>Alcaligenaceae</taxon>
        <taxon>Paracandidimonas</taxon>
    </lineage>
</organism>
<keyword evidence="6 7" id="KW-0664">Pyridoxine biosynthesis</keyword>
<keyword evidence="3 7" id="KW-0285">Flavoprotein</keyword>
<evidence type="ECO:0000259" key="11">
    <source>
        <dbReference type="Pfam" id="PF10590"/>
    </source>
</evidence>
<dbReference type="AlphaFoldDB" id="A0A4R3V2N1"/>
<dbReference type="UniPathway" id="UPA01068">
    <property type="reaction ID" value="UER00304"/>
</dbReference>
<sequence>MSVADIRHDYSKNELLESSLADDPFRQFDAWFEEALAAKVSEVNAMTLASADAKGRPSARIVLLKGYDERGFVFFTNYDSRKGHDLQENPQASLLFFWPALERQVRIEGSVSRTSEQESDEYFHSRPLGSRIGAWASPQSRPITREALEANTASLGESLGEHPQRPEHWGGFRLAPERLEFWQGRPSRLHDRLVYERNAEGLWLVSRLAP</sequence>
<feature type="binding site" evidence="7 8">
    <location>
        <position position="130"/>
    </location>
    <ligand>
        <name>substrate</name>
    </ligand>
</feature>
<evidence type="ECO:0000313" key="12">
    <source>
        <dbReference type="EMBL" id="TCU99045.1"/>
    </source>
</evidence>
<keyword evidence="5 7" id="KW-0560">Oxidoreductase</keyword>
<comment type="similarity">
    <text evidence="1 7">Belongs to the pyridoxamine 5'-phosphate oxidase family.</text>
</comment>
<dbReference type="FunFam" id="2.30.110.10:FF:000020">
    <property type="entry name" value="PNPO isoform 11"/>
    <property type="match status" value="1"/>
</dbReference>
<dbReference type="InterPro" id="IPR019740">
    <property type="entry name" value="Pyridox_Oxase_CS"/>
</dbReference>
<keyword evidence="13" id="KW-1185">Reference proteome</keyword>
<feature type="domain" description="Pyridoxine 5'-phosphate oxidase dimerisation C-terminal" evidence="11">
    <location>
        <begin position="169"/>
        <end position="210"/>
    </location>
</feature>
<dbReference type="NCBIfam" id="NF004231">
    <property type="entry name" value="PRK05679.1"/>
    <property type="match status" value="1"/>
</dbReference>
<feature type="binding site" evidence="7 8">
    <location>
        <begin position="188"/>
        <end position="190"/>
    </location>
    <ligand>
        <name>substrate</name>
    </ligand>
</feature>
<evidence type="ECO:0000256" key="9">
    <source>
        <dbReference type="PIRSR" id="PIRSR000190-2"/>
    </source>
</evidence>
<evidence type="ECO:0000256" key="7">
    <source>
        <dbReference type="HAMAP-Rule" id="MF_01629"/>
    </source>
</evidence>
<evidence type="ECO:0000256" key="8">
    <source>
        <dbReference type="PIRSR" id="PIRSR000190-1"/>
    </source>
</evidence>
<comment type="catalytic activity">
    <reaction evidence="7">
        <text>pyridoxine 5'-phosphate + O2 = pyridoxal 5'-phosphate + H2O2</text>
        <dbReference type="Rhea" id="RHEA:15149"/>
        <dbReference type="ChEBI" id="CHEBI:15379"/>
        <dbReference type="ChEBI" id="CHEBI:16240"/>
        <dbReference type="ChEBI" id="CHEBI:58589"/>
        <dbReference type="ChEBI" id="CHEBI:597326"/>
        <dbReference type="EC" id="1.4.3.5"/>
    </reaction>
</comment>
<dbReference type="InterPro" id="IPR011576">
    <property type="entry name" value="Pyridox_Oxase_N"/>
</dbReference>
<dbReference type="SUPFAM" id="SSF50475">
    <property type="entry name" value="FMN-binding split barrel"/>
    <property type="match status" value="1"/>
</dbReference>
<dbReference type="EC" id="1.4.3.5" evidence="7"/>
<dbReference type="InterPro" id="IPR000659">
    <property type="entry name" value="Pyridox_Oxase"/>
</dbReference>
<evidence type="ECO:0000259" key="10">
    <source>
        <dbReference type="Pfam" id="PF01243"/>
    </source>
</evidence>
<comment type="subunit">
    <text evidence="2 7">Homodimer.</text>
</comment>
<feature type="binding site" evidence="7 9">
    <location>
        <position position="192"/>
    </location>
    <ligand>
        <name>FMN</name>
        <dbReference type="ChEBI" id="CHEBI:58210"/>
    </ligand>
</feature>
<comment type="catalytic activity">
    <reaction evidence="7">
        <text>pyridoxamine 5'-phosphate + O2 + H2O = pyridoxal 5'-phosphate + H2O2 + NH4(+)</text>
        <dbReference type="Rhea" id="RHEA:15817"/>
        <dbReference type="ChEBI" id="CHEBI:15377"/>
        <dbReference type="ChEBI" id="CHEBI:15379"/>
        <dbReference type="ChEBI" id="CHEBI:16240"/>
        <dbReference type="ChEBI" id="CHEBI:28938"/>
        <dbReference type="ChEBI" id="CHEBI:58451"/>
        <dbReference type="ChEBI" id="CHEBI:597326"/>
        <dbReference type="EC" id="1.4.3.5"/>
    </reaction>
</comment>
<dbReference type="HAMAP" id="MF_01629">
    <property type="entry name" value="PdxH"/>
    <property type="match status" value="1"/>
</dbReference>
<evidence type="ECO:0000256" key="5">
    <source>
        <dbReference type="ARBA" id="ARBA00023002"/>
    </source>
</evidence>
<comment type="cofactor">
    <cofactor evidence="7 9">
        <name>FMN</name>
        <dbReference type="ChEBI" id="CHEBI:58210"/>
    </cofactor>
    <text evidence="7 9">Binds 1 FMN per subunit.</text>
</comment>
<dbReference type="Gene3D" id="2.30.110.10">
    <property type="entry name" value="Electron Transport, Fmn-binding Protein, Chain A"/>
    <property type="match status" value="1"/>
</dbReference>
<evidence type="ECO:0000313" key="13">
    <source>
        <dbReference type="Proteomes" id="UP000294692"/>
    </source>
</evidence>
<dbReference type="PANTHER" id="PTHR10851:SF0">
    <property type="entry name" value="PYRIDOXINE-5'-PHOSPHATE OXIDASE"/>
    <property type="match status" value="1"/>
</dbReference>
<protein>
    <recommendedName>
        <fullName evidence="7">Pyridoxine/pyridoxamine 5'-phosphate oxidase</fullName>
        <ecNumber evidence="7">1.4.3.5</ecNumber>
    </recommendedName>
    <alternativeName>
        <fullName evidence="7">PNP/PMP oxidase</fullName>
        <shortName evidence="7">PNPOx</shortName>
    </alternativeName>
    <alternativeName>
        <fullName evidence="7">Pyridoxal 5'-phosphate synthase</fullName>
    </alternativeName>
</protein>
<comment type="function">
    <text evidence="7">Catalyzes the oxidation of either pyridoxine 5'-phosphate (PNP) or pyridoxamine 5'-phosphate (PMP) into pyridoxal 5'-phosphate (PLP).</text>
</comment>
<feature type="binding site" evidence="7 9">
    <location>
        <position position="81"/>
    </location>
    <ligand>
        <name>FMN</name>
        <dbReference type="ChEBI" id="CHEBI:58210"/>
    </ligand>
</feature>
<accession>A0A4R3V2N1</accession>
<evidence type="ECO:0000256" key="6">
    <source>
        <dbReference type="ARBA" id="ARBA00023096"/>
    </source>
</evidence>
<dbReference type="InterPro" id="IPR019576">
    <property type="entry name" value="Pyridoxamine_oxidase_dimer_C"/>
</dbReference>
<feature type="binding site" evidence="7 9">
    <location>
        <position position="82"/>
    </location>
    <ligand>
        <name>FMN</name>
        <dbReference type="ChEBI" id="CHEBI:58210"/>
    </ligand>
</feature>
<dbReference type="OrthoDB" id="9780392at2"/>
<comment type="caution">
    <text evidence="12">The sequence shown here is derived from an EMBL/GenBank/DDBJ whole genome shotgun (WGS) entry which is preliminary data.</text>
</comment>
<dbReference type="Pfam" id="PF10590">
    <property type="entry name" value="PNP_phzG_C"/>
    <property type="match status" value="1"/>
</dbReference>
<feature type="binding site" evidence="7 9">
    <location>
        <begin position="75"/>
        <end position="76"/>
    </location>
    <ligand>
        <name>FMN</name>
        <dbReference type="ChEBI" id="CHEBI:58210"/>
    </ligand>
</feature>
<dbReference type="GO" id="GO:0004733">
    <property type="term" value="F:pyridoxamine phosphate oxidase activity"/>
    <property type="evidence" value="ECO:0007669"/>
    <property type="project" value="UniProtKB-UniRule"/>
</dbReference>
<feature type="binding site" evidence="7 9">
    <location>
        <begin position="139"/>
        <end position="140"/>
    </location>
    <ligand>
        <name>FMN</name>
        <dbReference type="ChEBI" id="CHEBI:58210"/>
    </ligand>
</feature>
<feature type="binding site" evidence="7 8">
    <location>
        <position position="122"/>
    </location>
    <ligand>
        <name>substrate</name>
    </ligand>
</feature>
<comment type="pathway">
    <text evidence="7">Cofactor metabolism; pyridoxal 5'-phosphate salvage; pyridoxal 5'-phosphate from pyridoxamine 5'-phosphate: step 1/1.</text>
</comment>
<feature type="binding site" evidence="7 9">
    <location>
        <position position="182"/>
    </location>
    <ligand>
        <name>FMN</name>
        <dbReference type="ChEBI" id="CHEBI:58210"/>
    </ligand>
</feature>
<evidence type="ECO:0000256" key="4">
    <source>
        <dbReference type="ARBA" id="ARBA00022643"/>
    </source>
</evidence>
<dbReference type="GO" id="GO:0010181">
    <property type="term" value="F:FMN binding"/>
    <property type="evidence" value="ECO:0007669"/>
    <property type="project" value="UniProtKB-UniRule"/>
</dbReference>
<dbReference type="PANTHER" id="PTHR10851">
    <property type="entry name" value="PYRIDOXINE-5-PHOSPHATE OXIDASE"/>
    <property type="match status" value="1"/>
</dbReference>
<dbReference type="EMBL" id="SMBX01000004">
    <property type="protein sequence ID" value="TCU99045.1"/>
    <property type="molecule type" value="Genomic_DNA"/>
</dbReference>
<feature type="binding site" evidence="7 9">
    <location>
        <position position="104"/>
    </location>
    <ligand>
        <name>FMN</name>
        <dbReference type="ChEBI" id="CHEBI:58210"/>
    </ligand>
</feature>
<dbReference type="GO" id="GO:0008615">
    <property type="term" value="P:pyridoxine biosynthetic process"/>
    <property type="evidence" value="ECO:0007669"/>
    <property type="project" value="UniProtKB-UniRule"/>
</dbReference>
<proteinExistence type="inferred from homology"/>
<dbReference type="RefSeq" id="WP_132476439.1">
    <property type="nucleotide sequence ID" value="NZ_JBHRVM010000001.1"/>
</dbReference>
<dbReference type="NCBIfam" id="TIGR00558">
    <property type="entry name" value="pdxH"/>
    <property type="match status" value="1"/>
</dbReference>
<dbReference type="InterPro" id="IPR012349">
    <property type="entry name" value="Split_barrel_FMN-bd"/>
</dbReference>
<feature type="binding site" evidence="7 8">
    <location>
        <position position="65"/>
    </location>
    <ligand>
        <name>substrate</name>
    </ligand>
</feature>
<dbReference type="Pfam" id="PF01243">
    <property type="entry name" value="PNPOx_N"/>
    <property type="match status" value="1"/>
</dbReference>
<feature type="binding site" evidence="7 9">
    <location>
        <begin position="60"/>
        <end position="65"/>
    </location>
    <ligand>
        <name>FMN</name>
        <dbReference type="ChEBI" id="CHEBI:58210"/>
    </ligand>
</feature>
<dbReference type="PIRSF" id="PIRSF000190">
    <property type="entry name" value="Pyd_amn-ph_oxd"/>
    <property type="match status" value="1"/>
</dbReference>
<comment type="pathway">
    <text evidence="7">Cofactor metabolism; pyridoxal 5'-phosphate salvage; pyridoxal 5'-phosphate from pyridoxine 5'-phosphate: step 1/1.</text>
</comment>
<dbReference type="Proteomes" id="UP000294692">
    <property type="component" value="Unassembled WGS sequence"/>
</dbReference>
<gene>
    <name evidence="7" type="primary">pdxH</name>
    <name evidence="12" type="ORF">EV686_104144</name>
</gene>
<dbReference type="PROSITE" id="PS01064">
    <property type="entry name" value="PYRIDOX_OXIDASE"/>
    <property type="match status" value="1"/>
</dbReference>
<keyword evidence="4 7" id="KW-0288">FMN</keyword>
<reference evidence="12 13" key="1">
    <citation type="submission" date="2019-03" db="EMBL/GenBank/DDBJ databases">
        <title>Genomic Encyclopedia of Type Strains, Phase IV (KMG-IV): sequencing the most valuable type-strain genomes for metagenomic binning, comparative biology and taxonomic classification.</title>
        <authorList>
            <person name="Goeker M."/>
        </authorList>
    </citation>
    <scope>NUCLEOTIDE SEQUENCE [LARGE SCALE GENOMIC DNA]</scope>
    <source>
        <strain evidence="12 13">DSM 100048</strain>
    </source>
</reference>
<feature type="binding site" evidence="8">
    <location>
        <begin position="7"/>
        <end position="10"/>
    </location>
    <ligand>
        <name>substrate</name>
    </ligand>
</feature>